<dbReference type="PANTHER" id="PTHR42760">
    <property type="entry name" value="SHORT-CHAIN DEHYDROGENASES/REDUCTASES FAMILY MEMBER"/>
    <property type="match status" value="1"/>
</dbReference>
<dbReference type="EMBL" id="JAHWDQ010000004">
    <property type="protein sequence ID" value="MBW2942208.1"/>
    <property type="molecule type" value="Genomic_DNA"/>
</dbReference>
<name>A0ABS6VV45_9GAMM</name>
<dbReference type="PANTHER" id="PTHR42760:SF132">
    <property type="entry name" value="SHORT-CHAIN DEHYDROGENASE_REDUCTASE FAMILY PROTEIN"/>
    <property type="match status" value="1"/>
</dbReference>
<evidence type="ECO:0000313" key="1">
    <source>
        <dbReference type="EMBL" id="MBW2942208.1"/>
    </source>
</evidence>
<dbReference type="PROSITE" id="PS00061">
    <property type="entry name" value="ADH_SHORT"/>
    <property type="match status" value="1"/>
</dbReference>
<dbReference type="InterPro" id="IPR002347">
    <property type="entry name" value="SDR_fam"/>
</dbReference>
<comment type="caution">
    <text evidence="1">The sequence shown here is derived from an EMBL/GenBank/DDBJ whole genome shotgun (WGS) entry which is preliminary data.</text>
</comment>
<dbReference type="Proteomes" id="UP001166291">
    <property type="component" value="Unassembled WGS sequence"/>
</dbReference>
<accession>A0ABS6VV45</accession>
<sequence>MTSSIHNSLDFNFTGADILVTGGTSGIGLSIARRFQAAGANVTVTGTRESKLDYTESLDGMHYRQLVLENLDDVTAYGESLTKLDILVNNAGRTCGLDEFEKELLINLTAVQKLTTACFNAISKSQLEGGGSIINLASMMSYFGSPYFPGYGAAKAGIVQMTKTYGAMWGRNNVRVNSVAAGSIATRMTESYVNDQAVYDLVVNKTPLYRWGSPDDISSAVLFLSSSSASFITGQTLVVDGGYSIID</sequence>
<dbReference type="InterPro" id="IPR020904">
    <property type="entry name" value="Sc_DH/Rdtase_CS"/>
</dbReference>
<dbReference type="Pfam" id="PF13561">
    <property type="entry name" value="adh_short_C2"/>
    <property type="match status" value="1"/>
</dbReference>
<keyword evidence="2" id="KW-1185">Reference proteome</keyword>
<evidence type="ECO:0000313" key="2">
    <source>
        <dbReference type="Proteomes" id="UP001166291"/>
    </source>
</evidence>
<proteinExistence type="predicted"/>
<organism evidence="1 2">
    <name type="scientific">Zhongshania aquimaris</name>
    <dbReference type="NCBI Taxonomy" id="2857107"/>
    <lineage>
        <taxon>Bacteria</taxon>
        <taxon>Pseudomonadati</taxon>
        <taxon>Pseudomonadota</taxon>
        <taxon>Gammaproteobacteria</taxon>
        <taxon>Cellvibrionales</taxon>
        <taxon>Spongiibacteraceae</taxon>
        <taxon>Zhongshania</taxon>
    </lineage>
</organism>
<dbReference type="CDD" id="cd05233">
    <property type="entry name" value="SDR_c"/>
    <property type="match status" value="1"/>
</dbReference>
<protein>
    <submittedName>
        <fullName evidence="1">SDR family oxidoreductase</fullName>
    </submittedName>
</protein>
<gene>
    <name evidence="1" type="ORF">KXJ70_15540</name>
</gene>
<dbReference type="RefSeq" id="WP_219044445.1">
    <property type="nucleotide sequence ID" value="NZ_JAHWDQ010000004.1"/>
</dbReference>
<reference evidence="1" key="1">
    <citation type="submission" date="2021-07" db="EMBL/GenBank/DDBJ databases">
        <title>Zhongshania sp. CAU 1632 isolated from seawater.</title>
        <authorList>
            <person name="Kim W."/>
        </authorList>
    </citation>
    <scope>NUCLEOTIDE SEQUENCE</scope>
    <source>
        <strain evidence="1">CAU 1632</strain>
    </source>
</reference>